<sequence>MPTAGQAAKAGHFEGLEHALRGVDPRLALAFEYRLERVEAHGLGFGALALAAHAACGIEPGQHAQEHQQGEQIEHRTHPAYPPNRCAWLV</sequence>
<comment type="caution">
    <text evidence="1">The sequence shown here is derived from an EMBL/GenBank/DDBJ whole genome shotgun (WGS) entry which is preliminary data.</text>
</comment>
<dbReference type="AlphaFoldDB" id="A0A6M0D0Z3"/>
<evidence type="ECO:0000313" key="2">
    <source>
        <dbReference type="Proteomes" id="UP000480410"/>
    </source>
</evidence>
<name>A0A6M0D0Z3_9PSED</name>
<organism evidence="1 2">
    <name type="scientific">Pseudomonas brassicae</name>
    <dbReference type="NCBI Taxonomy" id="2708063"/>
    <lineage>
        <taxon>Bacteria</taxon>
        <taxon>Pseudomonadati</taxon>
        <taxon>Pseudomonadota</taxon>
        <taxon>Gammaproteobacteria</taxon>
        <taxon>Pseudomonadales</taxon>
        <taxon>Pseudomonadaceae</taxon>
        <taxon>Pseudomonas</taxon>
    </lineage>
</organism>
<protein>
    <submittedName>
        <fullName evidence="1">Uncharacterized protein</fullName>
    </submittedName>
</protein>
<proteinExistence type="predicted"/>
<dbReference type="EMBL" id="JAAHBV010000855">
    <property type="protein sequence ID" value="NER62483.1"/>
    <property type="molecule type" value="Genomic_DNA"/>
</dbReference>
<reference evidence="1 2" key="1">
    <citation type="submission" date="2020-02" db="EMBL/GenBank/DDBJ databases">
        <title>Broccoli isolated Pseudomonas sp.</title>
        <authorList>
            <person name="Fujikawa T."/>
            <person name="Sawada H."/>
        </authorList>
    </citation>
    <scope>NUCLEOTIDE SEQUENCE [LARGE SCALE GENOMIC DNA]</scope>
    <source>
        <strain evidence="1 2">MAFF212428</strain>
    </source>
</reference>
<accession>A0A6M0D0Z3</accession>
<gene>
    <name evidence="1" type="ORF">G3435_26195</name>
</gene>
<dbReference type="Proteomes" id="UP000480410">
    <property type="component" value="Unassembled WGS sequence"/>
</dbReference>
<evidence type="ECO:0000313" key="1">
    <source>
        <dbReference type="EMBL" id="NER62483.1"/>
    </source>
</evidence>